<feature type="region of interest" description="Disordered" evidence="1">
    <location>
        <begin position="1"/>
        <end position="30"/>
    </location>
</feature>
<comment type="caution">
    <text evidence="2">The sequence shown here is derived from an EMBL/GenBank/DDBJ whole genome shotgun (WGS) entry which is preliminary data.</text>
</comment>
<keyword evidence="3" id="KW-1185">Reference proteome</keyword>
<feature type="compositionally biased region" description="Polar residues" evidence="1">
    <location>
        <begin position="1"/>
        <end position="10"/>
    </location>
</feature>
<dbReference type="AlphaFoldDB" id="A0A225VQ52"/>
<evidence type="ECO:0000313" key="2">
    <source>
        <dbReference type="EMBL" id="OWZ07563.1"/>
    </source>
</evidence>
<organism evidence="2 3">
    <name type="scientific">Phytophthora megakarya</name>
    <dbReference type="NCBI Taxonomy" id="4795"/>
    <lineage>
        <taxon>Eukaryota</taxon>
        <taxon>Sar</taxon>
        <taxon>Stramenopiles</taxon>
        <taxon>Oomycota</taxon>
        <taxon>Peronosporomycetes</taxon>
        <taxon>Peronosporales</taxon>
        <taxon>Peronosporaceae</taxon>
        <taxon>Phytophthora</taxon>
    </lineage>
</organism>
<protein>
    <submittedName>
        <fullName evidence="2">Uncharacterized protein</fullName>
    </submittedName>
</protein>
<sequence length="105" mass="11657">MTQMKTSSELSAKDYVGTEEQREASLPEDGSVAVVDDKSAVVTLTEDLTPVPDVSSAMVDDIVHVLAKTSDWLQLYEAVLKLRRIVVHHSEVFTTKQVEECLRPL</sequence>
<gene>
    <name evidence="2" type="ORF">PHMEG_00020026</name>
</gene>
<dbReference type="EMBL" id="NBNE01003488">
    <property type="protein sequence ID" value="OWZ07563.1"/>
    <property type="molecule type" value="Genomic_DNA"/>
</dbReference>
<reference evidence="3" key="1">
    <citation type="submission" date="2017-03" db="EMBL/GenBank/DDBJ databases">
        <title>Phytopthora megakarya and P. palmivora, two closely related causual agents of cacao black pod achieved similar genome size and gene model numbers by different mechanisms.</title>
        <authorList>
            <person name="Ali S."/>
            <person name="Shao J."/>
            <person name="Larry D.J."/>
            <person name="Kronmiller B."/>
            <person name="Shen D."/>
            <person name="Strem M.D."/>
            <person name="Melnick R.L."/>
            <person name="Guiltinan M.J."/>
            <person name="Tyler B.M."/>
            <person name="Meinhardt L.W."/>
            <person name="Bailey B.A."/>
        </authorList>
    </citation>
    <scope>NUCLEOTIDE SEQUENCE [LARGE SCALE GENOMIC DNA]</scope>
    <source>
        <strain evidence="3">zdho120</strain>
    </source>
</reference>
<feature type="non-terminal residue" evidence="2">
    <location>
        <position position="105"/>
    </location>
</feature>
<proteinExistence type="predicted"/>
<accession>A0A225VQ52</accession>
<dbReference type="OrthoDB" id="166659at2759"/>
<name>A0A225VQ52_9STRA</name>
<dbReference type="Proteomes" id="UP000198211">
    <property type="component" value="Unassembled WGS sequence"/>
</dbReference>
<evidence type="ECO:0000313" key="3">
    <source>
        <dbReference type="Proteomes" id="UP000198211"/>
    </source>
</evidence>
<evidence type="ECO:0000256" key="1">
    <source>
        <dbReference type="SAM" id="MobiDB-lite"/>
    </source>
</evidence>